<feature type="region of interest" description="Disordered" evidence="1">
    <location>
        <begin position="17"/>
        <end position="61"/>
    </location>
</feature>
<comment type="caution">
    <text evidence="2">The sequence shown here is derived from an EMBL/GenBank/DDBJ whole genome shotgun (WGS) entry which is preliminary data.</text>
</comment>
<evidence type="ECO:0000313" key="3">
    <source>
        <dbReference type="Proteomes" id="UP000693970"/>
    </source>
</evidence>
<reference evidence="2" key="2">
    <citation type="submission" date="2021-04" db="EMBL/GenBank/DDBJ databases">
        <authorList>
            <person name="Podell S."/>
        </authorList>
    </citation>
    <scope>NUCLEOTIDE SEQUENCE</scope>
    <source>
        <strain evidence="2">Hildebrandi</strain>
    </source>
</reference>
<feature type="compositionally biased region" description="Low complexity" evidence="1">
    <location>
        <begin position="360"/>
        <end position="370"/>
    </location>
</feature>
<organism evidence="2 3">
    <name type="scientific">Nitzschia inconspicua</name>
    <dbReference type="NCBI Taxonomy" id="303405"/>
    <lineage>
        <taxon>Eukaryota</taxon>
        <taxon>Sar</taxon>
        <taxon>Stramenopiles</taxon>
        <taxon>Ochrophyta</taxon>
        <taxon>Bacillariophyta</taxon>
        <taxon>Bacillariophyceae</taxon>
        <taxon>Bacillariophycidae</taxon>
        <taxon>Bacillariales</taxon>
        <taxon>Bacillariaceae</taxon>
        <taxon>Nitzschia</taxon>
    </lineage>
</organism>
<name>A0A9K3PQE6_9STRA</name>
<dbReference type="EMBL" id="JAGRRH010000015">
    <property type="protein sequence ID" value="KAG7355451.1"/>
    <property type="molecule type" value="Genomic_DNA"/>
</dbReference>
<feature type="region of interest" description="Disordered" evidence="1">
    <location>
        <begin position="354"/>
        <end position="373"/>
    </location>
</feature>
<dbReference type="Proteomes" id="UP000693970">
    <property type="component" value="Unassembled WGS sequence"/>
</dbReference>
<feature type="compositionally biased region" description="Low complexity" evidence="1">
    <location>
        <begin position="1196"/>
        <end position="1207"/>
    </location>
</feature>
<keyword evidence="3" id="KW-1185">Reference proteome</keyword>
<gene>
    <name evidence="2" type="ORF">IV203_000137</name>
</gene>
<proteinExistence type="predicted"/>
<feature type="region of interest" description="Disordered" evidence="1">
    <location>
        <begin position="1191"/>
        <end position="1213"/>
    </location>
</feature>
<reference evidence="2" key="1">
    <citation type="journal article" date="2021" name="Sci. Rep.">
        <title>Diploid genomic architecture of Nitzschia inconspicua, an elite biomass production diatom.</title>
        <authorList>
            <person name="Oliver A."/>
            <person name="Podell S."/>
            <person name="Pinowska A."/>
            <person name="Traller J.C."/>
            <person name="Smith S.R."/>
            <person name="McClure R."/>
            <person name="Beliaev A."/>
            <person name="Bohutskyi P."/>
            <person name="Hill E.A."/>
            <person name="Rabines A."/>
            <person name="Zheng H."/>
            <person name="Allen L.Z."/>
            <person name="Kuo A."/>
            <person name="Grigoriev I.V."/>
            <person name="Allen A.E."/>
            <person name="Hazlebeck D."/>
            <person name="Allen E.E."/>
        </authorList>
    </citation>
    <scope>NUCLEOTIDE SEQUENCE</scope>
    <source>
        <strain evidence="2">Hildebrandi</strain>
    </source>
</reference>
<feature type="compositionally biased region" description="Polar residues" evidence="1">
    <location>
        <begin position="31"/>
        <end position="60"/>
    </location>
</feature>
<sequence length="1258" mass="140257">MSFLGETNATAAHAEGSLNTFNNNNNNNNNHQQPFEPTSNRQLDAQNQDPQRSPTTTQPIRSPLQAVIAMASHTSLQQMSIWTPFALLRHRSRPNDNSTSIKTAPDNAATQNPSKHMHSWTNPMAGMDLIAAERPKSSIMKVRRLQDSIDSKYPEGSDCKKTRENFTALSEIPAVQRDNKTSLPLEDCSERQRQRTPDIFVALREKPRYQGPKKSIWQAWQRDDPHVDPRKHGCILLRDKGGIARILKKKAVVKVDTQRKPLSFVDQVGVKFIPRRLDKCNSNAYIKDIKESVKTNYSEVEEEVGRRREWKRICTRFALSGFDRHYSAITSQWQLRAVDAVAAAALMEASMANSSGPITNNEEFSSAESNENGDDTATINELVPSTSSDNTLNCVTHDDDTTANEGFPTTDSDENIDYAVSMNELVPSTSNNGTFQDSIDEGITTHEEATDTNEEFSIVESNENDDDTATINELVPSTSSDNTLNCVTHDDDTTANEDLPTTDSDENIDYAVSMNELVPSTSINGTFQDSIDEGITTHEDATDTNEEFSIVESNENDNDTATINELVPSTSSDNALNCITHDDDTTANEDLPTTDSDENIDYAVSMNELVPSTSINGTFQDSIDEGITTLEEATDTNEEFSIVESNENDDDIATINELVPSTSSDNTLNCVTHDDDTTANEDFPTTDSDENIDYAVSMNELVPSTSINGTFQDSIDEGITTLEEATDTNEEFSIVESNENDDDIATINELVPSTSSDNTLNCVTHDDDTTANEDLPITDSDENIDYAVSMNELVPSTSINGTFQDSIDEGITTHEEATDTNEEFSIVESNENDDDIATINELVPSTSSDNALNCITHDDDTTANEDLPITDSDENIDYAVSMNELVPSTSINGTFQDSIDEGITTHEDATDTNEEFSIVESNENDDDTATINELVPSTSSDSTFQDDDTTANEDFPIWTLFGSTSKHMHSWTNPMAGMDLIQSEQPKNAILKVRRLQDSIDSKYPGRCDCKKTRKTFTALSKIPAVQHDDKTSLPPKDCSERQRQRTPDIFIGLREKPRFLGPKKSIWQAWERDEPHIDINKHGCILLRDVEGIARILKWEAAMEDEIPYRKPLSFVDQVGVKFIPCRLDKCNANAYLKDLKESVKTNYSEVDEEVKRRREWKHVFTRFVMSGFDRHYSAITSQWQLRAAARQEASTTNGDGGSTTNRPHRRTTIKSTAMEVDEATVWVNGRRRSSRLQPKTGSIWMNGRRRSARFLS</sequence>
<accession>A0A9K3PQE6</accession>
<evidence type="ECO:0000313" key="2">
    <source>
        <dbReference type="EMBL" id="KAG7355451.1"/>
    </source>
</evidence>
<feature type="compositionally biased region" description="Polar residues" evidence="1">
    <location>
        <begin position="95"/>
        <end position="117"/>
    </location>
</feature>
<protein>
    <submittedName>
        <fullName evidence="2">Uncharacterized protein</fullName>
    </submittedName>
</protein>
<evidence type="ECO:0000256" key="1">
    <source>
        <dbReference type="SAM" id="MobiDB-lite"/>
    </source>
</evidence>
<feature type="region of interest" description="Disordered" evidence="1">
    <location>
        <begin position="92"/>
        <end position="117"/>
    </location>
</feature>
<dbReference type="AlphaFoldDB" id="A0A9K3PQE6"/>